<evidence type="ECO:0000256" key="2">
    <source>
        <dbReference type="PIRSR" id="PIRSR601461-1"/>
    </source>
</evidence>
<evidence type="ECO:0000256" key="1">
    <source>
        <dbReference type="ARBA" id="ARBA00007447"/>
    </source>
</evidence>
<keyword evidence="3" id="KW-1015">Disulfide bond</keyword>
<feature type="domain" description="Peptidase A1" evidence="5">
    <location>
        <begin position="29"/>
        <end position="383"/>
    </location>
</feature>
<feature type="chain" id="PRO_5017303229" description="Peptidase A1 domain-containing protein" evidence="4">
    <location>
        <begin position="20"/>
        <end position="402"/>
    </location>
</feature>
<dbReference type="GO" id="GO:0000324">
    <property type="term" value="C:fungal-type vacuole"/>
    <property type="evidence" value="ECO:0007669"/>
    <property type="project" value="TreeGrafter"/>
</dbReference>
<dbReference type="EMBL" id="QKRW01000012">
    <property type="protein sequence ID" value="RAL64819.1"/>
    <property type="molecule type" value="Genomic_DNA"/>
</dbReference>
<organism evidence="6 7">
    <name type="scientific">Monilinia fructigena</name>
    <dbReference type="NCBI Taxonomy" id="38457"/>
    <lineage>
        <taxon>Eukaryota</taxon>
        <taxon>Fungi</taxon>
        <taxon>Dikarya</taxon>
        <taxon>Ascomycota</taxon>
        <taxon>Pezizomycotina</taxon>
        <taxon>Leotiomycetes</taxon>
        <taxon>Helotiales</taxon>
        <taxon>Sclerotiniaceae</taxon>
        <taxon>Monilinia</taxon>
    </lineage>
</organism>
<dbReference type="PROSITE" id="PS51767">
    <property type="entry name" value="PEPTIDASE_A1"/>
    <property type="match status" value="1"/>
</dbReference>
<dbReference type="PRINTS" id="PR00792">
    <property type="entry name" value="PEPSIN"/>
</dbReference>
<dbReference type="Pfam" id="PF00026">
    <property type="entry name" value="Asp"/>
    <property type="match status" value="2"/>
</dbReference>
<dbReference type="GO" id="GO:0006508">
    <property type="term" value="P:proteolysis"/>
    <property type="evidence" value="ECO:0007669"/>
    <property type="project" value="InterPro"/>
</dbReference>
<feature type="active site" evidence="2">
    <location>
        <position position="270"/>
    </location>
</feature>
<feature type="active site" evidence="2">
    <location>
        <position position="47"/>
    </location>
</feature>
<dbReference type="InterPro" id="IPR034164">
    <property type="entry name" value="Pepsin-like_dom"/>
</dbReference>
<dbReference type="SUPFAM" id="SSF50630">
    <property type="entry name" value="Acid proteases"/>
    <property type="match status" value="1"/>
</dbReference>
<comment type="similarity">
    <text evidence="1">Belongs to the peptidase A1 family.</text>
</comment>
<dbReference type="AlphaFoldDB" id="A0A395J2D1"/>
<dbReference type="InterPro" id="IPR033121">
    <property type="entry name" value="PEPTIDASE_A1"/>
</dbReference>
<evidence type="ECO:0000256" key="3">
    <source>
        <dbReference type="PIRSR" id="PIRSR601461-2"/>
    </source>
</evidence>
<dbReference type="GO" id="GO:0004190">
    <property type="term" value="F:aspartic-type endopeptidase activity"/>
    <property type="evidence" value="ECO:0007669"/>
    <property type="project" value="InterPro"/>
</dbReference>
<accession>A0A395J2D1</accession>
<feature type="signal peptide" evidence="4">
    <location>
        <begin position="1"/>
        <end position="19"/>
    </location>
</feature>
<dbReference type="Gene3D" id="2.40.70.10">
    <property type="entry name" value="Acid Proteases"/>
    <property type="match status" value="2"/>
</dbReference>
<dbReference type="Proteomes" id="UP000249056">
    <property type="component" value="Unassembled WGS sequence"/>
</dbReference>
<reference evidence="6 7" key="1">
    <citation type="submission" date="2018-06" db="EMBL/GenBank/DDBJ databases">
        <title>Genome Sequence of the Brown Rot Fungal Pathogen Monilinia fructigena.</title>
        <authorList>
            <person name="Landi L."/>
            <person name="De Miccolis Angelini R.M."/>
            <person name="Pollastro S."/>
            <person name="Abate D."/>
            <person name="Faretra F."/>
            <person name="Romanazzi G."/>
        </authorList>
    </citation>
    <scope>NUCLEOTIDE SEQUENCE [LARGE SCALE GENOMIC DNA]</scope>
    <source>
        <strain evidence="6 7">Mfrg269</strain>
    </source>
</reference>
<evidence type="ECO:0000313" key="7">
    <source>
        <dbReference type="Proteomes" id="UP000249056"/>
    </source>
</evidence>
<dbReference type="InterPro" id="IPR021109">
    <property type="entry name" value="Peptidase_aspartic_dom_sf"/>
</dbReference>
<name>A0A395J2D1_9HELO</name>
<proteinExistence type="inferred from homology"/>
<protein>
    <recommendedName>
        <fullName evidence="5">Peptidase A1 domain-containing protein</fullName>
    </recommendedName>
</protein>
<dbReference type="PANTHER" id="PTHR47966:SF68">
    <property type="entry name" value="PEPTIDASE A1 DOMAIN-CONTAINING PROTEIN"/>
    <property type="match status" value="1"/>
</dbReference>
<keyword evidence="4" id="KW-0732">Signal</keyword>
<sequence>MSRYTVLALAAAASASVLELPVAVRNSYASVELQVGSPPKPYRFMFDTGSSTAWVTGVDCTDSLCPNSSGVNRTRYNGADSSTSVNLDSFSTIPYIDGDFVSGWAIQDVFSDANGSVEWNSTFLAVNQSAWRFITADGFLGLGFSSIAENKTTSLVETLLWQDKLDAPRFGLFYGTNLKDTGAQNGVLSIGASHEDKYVDGEMAYVPLAKEDPYQLWRAPIRSINVLATHNPNSTITVHNGRLPTTNDPAGTYPKSNTSWPYYSGRAVFDTGAGRISVPSEIIDAVYFNLGWNLTKLRTGLERMECRHLNASWALSFTFGEYGDSAPDATFTVRGDEFIRPGDQCMPPIDDSGANGFALIGAAFLRRYYSVFDFGGNRVESYAPRVGFGRLKKEFDYLYGSA</sequence>
<comment type="caution">
    <text evidence="6">The sequence shown here is derived from an EMBL/GenBank/DDBJ whole genome shotgun (WGS) entry which is preliminary data.</text>
</comment>
<evidence type="ECO:0000259" key="5">
    <source>
        <dbReference type="PROSITE" id="PS51767"/>
    </source>
</evidence>
<feature type="disulfide bond" evidence="3">
    <location>
        <begin position="306"/>
        <end position="345"/>
    </location>
</feature>
<evidence type="ECO:0000256" key="4">
    <source>
        <dbReference type="SAM" id="SignalP"/>
    </source>
</evidence>
<dbReference type="PANTHER" id="PTHR47966">
    <property type="entry name" value="BETA-SITE APP-CLEAVING ENZYME, ISOFORM A-RELATED"/>
    <property type="match status" value="1"/>
</dbReference>
<dbReference type="InterPro" id="IPR001461">
    <property type="entry name" value="Aspartic_peptidase_A1"/>
</dbReference>
<dbReference type="CDD" id="cd05471">
    <property type="entry name" value="pepsin_like"/>
    <property type="match status" value="1"/>
</dbReference>
<evidence type="ECO:0000313" key="6">
    <source>
        <dbReference type="EMBL" id="RAL64819.1"/>
    </source>
</evidence>
<dbReference type="OrthoDB" id="771136at2759"/>
<gene>
    <name evidence="6" type="ORF">DID88_001416</name>
</gene>
<keyword evidence="7" id="KW-1185">Reference proteome</keyword>